<evidence type="ECO:0000256" key="7">
    <source>
        <dbReference type="ARBA" id="ARBA00022676"/>
    </source>
</evidence>
<evidence type="ECO:0000256" key="13">
    <source>
        <dbReference type="ARBA" id="ARBA00048811"/>
    </source>
</evidence>
<evidence type="ECO:0000256" key="6">
    <source>
        <dbReference type="ARBA" id="ARBA00022490"/>
    </source>
</evidence>
<dbReference type="Proteomes" id="UP001595818">
    <property type="component" value="Unassembled WGS sequence"/>
</dbReference>
<keyword evidence="9 15" id="KW-0479">Metal-binding</keyword>
<evidence type="ECO:0000256" key="9">
    <source>
        <dbReference type="ARBA" id="ARBA00022723"/>
    </source>
</evidence>
<dbReference type="CDD" id="cd06223">
    <property type="entry name" value="PRTases_typeI"/>
    <property type="match status" value="1"/>
</dbReference>
<gene>
    <name evidence="17" type="primary">hpt</name>
    <name evidence="17" type="ORF">ACFPFU_05920</name>
</gene>
<dbReference type="PANTHER" id="PTHR43340">
    <property type="entry name" value="HYPOXANTHINE-GUANINE PHOSPHORIBOSYLTRANSFERASE"/>
    <property type="match status" value="1"/>
</dbReference>
<evidence type="ECO:0000256" key="10">
    <source>
        <dbReference type="ARBA" id="ARBA00022726"/>
    </source>
</evidence>
<evidence type="ECO:0000256" key="4">
    <source>
        <dbReference type="ARBA" id="ARBA00008391"/>
    </source>
</evidence>
<dbReference type="PANTHER" id="PTHR43340:SF1">
    <property type="entry name" value="HYPOXANTHINE PHOSPHORIBOSYLTRANSFERASE"/>
    <property type="match status" value="1"/>
</dbReference>
<comment type="catalytic activity">
    <reaction evidence="13">
        <text>GMP + diphosphate = guanine + 5-phospho-alpha-D-ribose 1-diphosphate</text>
        <dbReference type="Rhea" id="RHEA:25424"/>
        <dbReference type="ChEBI" id="CHEBI:16235"/>
        <dbReference type="ChEBI" id="CHEBI:33019"/>
        <dbReference type="ChEBI" id="CHEBI:58017"/>
        <dbReference type="ChEBI" id="CHEBI:58115"/>
        <dbReference type="EC" id="2.4.2.8"/>
    </reaction>
    <physiologicalReaction direction="right-to-left" evidence="13">
        <dbReference type="Rhea" id="RHEA:25426"/>
    </physiologicalReaction>
</comment>
<organism evidence="17 18">
    <name type="scientific">Negadavirga shengliensis</name>
    <dbReference type="NCBI Taxonomy" id="1389218"/>
    <lineage>
        <taxon>Bacteria</taxon>
        <taxon>Pseudomonadati</taxon>
        <taxon>Bacteroidota</taxon>
        <taxon>Cytophagia</taxon>
        <taxon>Cytophagales</taxon>
        <taxon>Cyclobacteriaceae</taxon>
        <taxon>Negadavirga</taxon>
    </lineage>
</organism>
<comment type="pathway">
    <text evidence="3 15">Purine metabolism; IMP biosynthesis via salvage pathway; IMP from hypoxanthine: step 1/1.</text>
</comment>
<evidence type="ECO:0000256" key="11">
    <source>
        <dbReference type="ARBA" id="ARBA00022741"/>
    </source>
</evidence>
<dbReference type="RefSeq" id="WP_377062484.1">
    <property type="nucleotide sequence ID" value="NZ_JBHSJJ010000003.1"/>
</dbReference>
<reference evidence="18" key="1">
    <citation type="journal article" date="2019" name="Int. J. Syst. Evol. Microbiol.">
        <title>The Global Catalogue of Microorganisms (GCM) 10K type strain sequencing project: providing services to taxonomists for standard genome sequencing and annotation.</title>
        <authorList>
            <consortium name="The Broad Institute Genomics Platform"/>
            <consortium name="The Broad Institute Genome Sequencing Center for Infectious Disease"/>
            <person name="Wu L."/>
            <person name="Ma J."/>
        </authorList>
    </citation>
    <scope>NUCLEOTIDE SEQUENCE [LARGE SCALE GENOMIC DNA]</scope>
    <source>
        <strain evidence="18">CGMCC 4.7466</strain>
    </source>
</reference>
<evidence type="ECO:0000256" key="1">
    <source>
        <dbReference type="ARBA" id="ARBA00001946"/>
    </source>
</evidence>
<dbReference type="NCBIfam" id="TIGR01203">
    <property type="entry name" value="HGPRTase"/>
    <property type="match status" value="1"/>
</dbReference>
<evidence type="ECO:0000313" key="18">
    <source>
        <dbReference type="Proteomes" id="UP001595818"/>
    </source>
</evidence>
<evidence type="ECO:0000256" key="12">
    <source>
        <dbReference type="ARBA" id="ARBA00022842"/>
    </source>
</evidence>
<protein>
    <recommendedName>
        <fullName evidence="5 15">Hypoxanthine phosphoribosyltransferase</fullName>
        <ecNumber evidence="5 15">2.4.2.8</ecNumber>
    </recommendedName>
</protein>
<dbReference type="InterPro" id="IPR005904">
    <property type="entry name" value="Hxn_phspho_trans"/>
</dbReference>
<keyword evidence="10 15" id="KW-0660">Purine salvage</keyword>
<keyword evidence="7 15" id="KW-0328">Glycosyltransferase</keyword>
<dbReference type="EMBL" id="JBHSJJ010000003">
    <property type="protein sequence ID" value="MFC4871216.1"/>
    <property type="molecule type" value="Genomic_DNA"/>
</dbReference>
<keyword evidence="6 15" id="KW-0963">Cytoplasm</keyword>
<comment type="catalytic activity">
    <reaction evidence="14">
        <text>IMP + diphosphate = hypoxanthine + 5-phospho-alpha-D-ribose 1-diphosphate</text>
        <dbReference type="Rhea" id="RHEA:17973"/>
        <dbReference type="ChEBI" id="CHEBI:17368"/>
        <dbReference type="ChEBI" id="CHEBI:33019"/>
        <dbReference type="ChEBI" id="CHEBI:58017"/>
        <dbReference type="ChEBI" id="CHEBI:58053"/>
        <dbReference type="EC" id="2.4.2.8"/>
    </reaction>
    <physiologicalReaction direction="right-to-left" evidence="14">
        <dbReference type="Rhea" id="RHEA:17975"/>
    </physiologicalReaction>
</comment>
<evidence type="ECO:0000256" key="14">
    <source>
        <dbReference type="ARBA" id="ARBA00049402"/>
    </source>
</evidence>
<dbReference type="InterPro" id="IPR000836">
    <property type="entry name" value="PRTase_dom"/>
</dbReference>
<keyword evidence="11 15" id="KW-0547">Nucleotide-binding</keyword>
<evidence type="ECO:0000256" key="3">
    <source>
        <dbReference type="ARBA" id="ARBA00004669"/>
    </source>
</evidence>
<sequence length="176" mass="19904">MVKIKDRRFEPYIHESKVLERVSLLAKNIERDYRGKEPLLLAVLNGSFMFISDLAKSINIPIEVSFIKISSYQATRSSGEIKKLVGLDRVLKGRDVIIVEDIVDTGKSMAYILEMVQEQEPASVEIASLLLKPASLEQQIKIKYLGFEIPDAFVVGYGLDYDGLGRNLNHIYQLKS</sequence>
<keyword evidence="12 15" id="KW-0460">Magnesium</keyword>
<dbReference type="Pfam" id="PF00156">
    <property type="entry name" value="Pribosyltran"/>
    <property type="match status" value="1"/>
</dbReference>
<evidence type="ECO:0000256" key="15">
    <source>
        <dbReference type="RuleBase" id="RU364099"/>
    </source>
</evidence>
<proteinExistence type="inferred from homology"/>
<evidence type="ECO:0000256" key="5">
    <source>
        <dbReference type="ARBA" id="ARBA00011895"/>
    </source>
</evidence>
<dbReference type="InterPro" id="IPR029057">
    <property type="entry name" value="PRTase-like"/>
</dbReference>
<dbReference type="Gene3D" id="3.40.50.2020">
    <property type="match status" value="1"/>
</dbReference>
<evidence type="ECO:0000256" key="2">
    <source>
        <dbReference type="ARBA" id="ARBA00004496"/>
    </source>
</evidence>
<name>A0ABV9SXW7_9BACT</name>
<comment type="caution">
    <text evidence="17">The sequence shown here is derived from an EMBL/GenBank/DDBJ whole genome shotgun (WGS) entry which is preliminary data.</text>
</comment>
<evidence type="ECO:0000259" key="16">
    <source>
        <dbReference type="Pfam" id="PF00156"/>
    </source>
</evidence>
<evidence type="ECO:0000313" key="17">
    <source>
        <dbReference type="EMBL" id="MFC4871216.1"/>
    </source>
</evidence>
<dbReference type="EC" id="2.4.2.8" evidence="5 15"/>
<keyword evidence="18" id="KW-1185">Reference proteome</keyword>
<keyword evidence="8 15" id="KW-0808">Transferase</keyword>
<dbReference type="InterPro" id="IPR050408">
    <property type="entry name" value="HGPRT"/>
</dbReference>
<comment type="similarity">
    <text evidence="4 15">Belongs to the purine/pyrimidine phosphoribosyltransferase family.</text>
</comment>
<comment type="subcellular location">
    <subcellularLocation>
        <location evidence="2 15">Cytoplasm</location>
    </subcellularLocation>
</comment>
<evidence type="ECO:0000256" key="8">
    <source>
        <dbReference type="ARBA" id="ARBA00022679"/>
    </source>
</evidence>
<accession>A0ABV9SXW7</accession>
<dbReference type="GO" id="GO:0016757">
    <property type="term" value="F:glycosyltransferase activity"/>
    <property type="evidence" value="ECO:0007669"/>
    <property type="project" value="UniProtKB-KW"/>
</dbReference>
<feature type="domain" description="Phosphoribosyltransferase" evidence="16">
    <location>
        <begin position="18"/>
        <end position="161"/>
    </location>
</feature>
<comment type="cofactor">
    <cofactor evidence="1 15">
        <name>Mg(2+)</name>
        <dbReference type="ChEBI" id="CHEBI:18420"/>
    </cofactor>
</comment>
<dbReference type="SUPFAM" id="SSF53271">
    <property type="entry name" value="PRTase-like"/>
    <property type="match status" value="1"/>
</dbReference>